<evidence type="ECO:0000313" key="11">
    <source>
        <dbReference type="EMBL" id="GAU42795.1"/>
    </source>
</evidence>
<feature type="domain" description="NB-ARC" evidence="6">
    <location>
        <begin position="178"/>
        <end position="348"/>
    </location>
</feature>
<dbReference type="GO" id="GO:0051707">
    <property type="term" value="P:response to other organism"/>
    <property type="evidence" value="ECO:0007669"/>
    <property type="project" value="UniProtKB-ARBA"/>
</dbReference>
<dbReference type="PANTHER" id="PTHR36766">
    <property type="entry name" value="PLANT BROAD-SPECTRUM MILDEW RESISTANCE PROTEIN RPW8"/>
    <property type="match status" value="1"/>
</dbReference>
<evidence type="ECO:0000256" key="1">
    <source>
        <dbReference type="ARBA" id="ARBA00022614"/>
    </source>
</evidence>
<evidence type="ECO:0008006" key="13">
    <source>
        <dbReference type="Google" id="ProtNLM"/>
    </source>
</evidence>
<dbReference type="Pfam" id="PF25019">
    <property type="entry name" value="LRR_R13L1-DRL21"/>
    <property type="match status" value="1"/>
</dbReference>
<dbReference type="InterPro" id="IPR036388">
    <property type="entry name" value="WH-like_DNA-bd_sf"/>
</dbReference>
<evidence type="ECO:0000256" key="5">
    <source>
        <dbReference type="ARBA" id="ARBA00022840"/>
    </source>
</evidence>
<dbReference type="GO" id="GO:0006952">
    <property type="term" value="P:defense response"/>
    <property type="evidence" value="ECO:0007669"/>
    <property type="project" value="UniProtKB-KW"/>
</dbReference>
<evidence type="ECO:0000259" key="6">
    <source>
        <dbReference type="Pfam" id="PF00931"/>
    </source>
</evidence>
<feature type="domain" description="Disease resistance N-terminal" evidence="7">
    <location>
        <begin position="19"/>
        <end position="98"/>
    </location>
</feature>
<name>A0A2Z6P3J6_TRISU</name>
<dbReference type="Pfam" id="PF00931">
    <property type="entry name" value="NB-ARC"/>
    <property type="match status" value="1"/>
</dbReference>
<dbReference type="Gene3D" id="3.40.50.300">
    <property type="entry name" value="P-loop containing nucleotide triphosphate hydrolases"/>
    <property type="match status" value="1"/>
</dbReference>
<dbReference type="OrthoDB" id="1408525at2759"/>
<protein>
    <recommendedName>
        <fullName evidence="13">LRR and NB-ARC domain disease resistance protein</fullName>
    </recommendedName>
</protein>
<dbReference type="Gene3D" id="1.20.5.4130">
    <property type="match status" value="1"/>
</dbReference>
<proteinExistence type="predicted"/>
<dbReference type="Pfam" id="PF23559">
    <property type="entry name" value="WHD_DRP"/>
    <property type="match status" value="1"/>
</dbReference>
<dbReference type="InterPro" id="IPR032675">
    <property type="entry name" value="LRR_dom_sf"/>
</dbReference>
<keyword evidence="12" id="KW-1185">Reference proteome</keyword>
<sequence length="1359" mass="155509">MAELVVEALLSSSFQVIFERLASVDIRDYFGGNKLDKLVKELVIELNSINHVLEEAEIKQYQNTHVKKWLDELKHVVYEAEQILDEIDTDAMLKKMKAESEPVTTNVLGFFSSLTTNPYEYRINELLEKLELLATQTKRLGLEDGPCAGREGLVSWKPSKRLITTALVDESSIFGRDVHKGKLVKFLLEGNDSGNQVPIISIVGLGGMGKTTLAKLVYNDEKIKEHFKLEAWVYVSESFDVVGLTKTILKSFNSSPDGEDLNLLQHQLQHLLSGKQYLLVLDDIWNGNAECWEQLLLPFNHGSSGSKIIVTTREKEVAHVLNSTLFDLEQLDKSDCWSLFVTHAFHGKNVGDYPNLESIGKKIVNKCGGLPLAVKTLGQLLRKKFSEHEWRKILETDMWRLSDEANNINPVLRLSYHNLPSNRKRCFAYCSLLRKGWAFNKGDLIKFWMADDLLKCCGADKSEEELGSDIFDDLESISFFQSFYDAFVMHDLVNDLAKSVSGEFCMQIEGSRVEGIPERTRHICLSLQSNCGDKLLESICEHKGLRSLIVECSTATLICNNVQRDLFSRLTCLRMLSFRYCGLSELVDEICNLKLLRYLDLSYNNFTSLPDTICMLYNLQTLLLEGCKMTELPSNFSKLVNLCYLELPFDHEGPCIKKMSNNIGKLNNLQALPYFVVDGSDLKEFEKLNHLHGEIHIKSLGNVIDSADAVTANLKDKKYLEKLHMEFDGRREEMDDLIVESNVSVLEALQPNSNLKSLIISHYNGNSFPNWLRGCHLSNLVSLELQNCGLCSHLPSLGQLHCLKELSISHCDGIKIIGEEFYDNNSTILPFRSLEVLIFYEMKNWEEWLCPEGFSLLKKLSIKKCPELKRVTPQHLPSLQKLEIDDCNKLEECLCLEGFPLLEELSIKNCPELKRITPQDLPSLQKLEIYGCNKLEEWLCLEGFPLLEELSITNCPELKRVMPKHLPSLQKLEISDCNKLEEWLCLEGFPLLKELSIERCPKLKKVLPQHLPLIQMLKIKDCKMLEASIPKSDNIIELEIQNCDRVSVNELPTSLKKFVLFGNRCMEFSMEQNLVNSTILEVLVLDFRGFIKCPFLNLCCYNSLSRLHIKGWCSPSFPFELHLFTNLRYLWLYDFPQLESFPRGSLPTNLRELVITNFPKLVALREDWNLFQFDYLFLYDCPELESLFGGGLPSHLRDLRIHNCPKLIALREEQGLFQLNSLEVFVVSDHEFENVEFFPEENLLPPTLENLELQNCSKLRTMNYKGFLHLNSLKSLYIVNCPSLESLPEEALPSTLCILYVEDCPILEGLPEEGLPSSLSRLRIYGCPLLKEKYQKEGGVRWHTISHIPSVEIDSIKQK</sequence>
<dbReference type="GO" id="GO:0043531">
    <property type="term" value="F:ADP binding"/>
    <property type="evidence" value="ECO:0007669"/>
    <property type="project" value="InterPro"/>
</dbReference>
<keyword evidence="5" id="KW-0067">ATP-binding</keyword>
<feature type="domain" description="Disease resistance protein At4g27190-like leucine-rich repeats" evidence="8">
    <location>
        <begin position="843"/>
        <end position="978"/>
    </location>
</feature>
<evidence type="ECO:0000256" key="2">
    <source>
        <dbReference type="ARBA" id="ARBA00022737"/>
    </source>
</evidence>
<dbReference type="SMART" id="SM00369">
    <property type="entry name" value="LRR_TYP"/>
    <property type="match status" value="3"/>
</dbReference>
<keyword evidence="3" id="KW-0547">Nucleotide-binding</keyword>
<dbReference type="PROSITE" id="PS51450">
    <property type="entry name" value="LRR"/>
    <property type="match status" value="1"/>
</dbReference>
<feature type="domain" description="R13L1/DRL21-like LRR repeat region" evidence="10">
    <location>
        <begin position="682"/>
        <end position="811"/>
    </location>
</feature>
<dbReference type="Pfam" id="PF18052">
    <property type="entry name" value="Rx_N"/>
    <property type="match status" value="1"/>
</dbReference>
<dbReference type="Proteomes" id="UP000242715">
    <property type="component" value="Unassembled WGS sequence"/>
</dbReference>
<dbReference type="InterPro" id="IPR001611">
    <property type="entry name" value="Leu-rich_rpt"/>
</dbReference>
<accession>A0A2Z6P3J6</accession>
<reference evidence="12" key="1">
    <citation type="journal article" date="2017" name="Front. Plant Sci.">
        <title>Climate Clever Clovers: New Paradigm to Reduce the Environmental Footprint of Ruminants by Breeding Low Methanogenic Forages Utilizing Haplotype Variation.</title>
        <authorList>
            <person name="Kaur P."/>
            <person name="Appels R."/>
            <person name="Bayer P.E."/>
            <person name="Keeble-Gagnere G."/>
            <person name="Wang J."/>
            <person name="Hirakawa H."/>
            <person name="Shirasawa K."/>
            <person name="Vercoe P."/>
            <person name="Stefanova K."/>
            <person name="Durmic Z."/>
            <person name="Nichols P."/>
            <person name="Revell C."/>
            <person name="Isobe S.N."/>
            <person name="Edwards D."/>
            <person name="Erskine W."/>
        </authorList>
    </citation>
    <scope>NUCLEOTIDE SEQUENCE [LARGE SCALE GENOMIC DNA]</scope>
    <source>
        <strain evidence="12">cv. Daliak</strain>
    </source>
</reference>
<keyword evidence="4" id="KW-0611">Plant defense</keyword>
<evidence type="ECO:0000259" key="10">
    <source>
        <dbReference type="Pfam" id="PF25019"/>
    </source>
</evidence>
<dbReference type="SUPFAM" id="SSF52058">
    <property type="entry name" value="L domain-like"/>
    <property type="match status" value="2"/>
</dbReference>
<dbReference type="Gene3D" id="1.10.8.430">
    <property type="entry name" value="Helical domain of apoptotic protease-activating factors"/>
    <property type="match status" value="1"/>
</dbReference>
<dbReference type="PANTHER" id="PTHR36766:SF40">
    <property type="entry name" value="DISEASE RESISTANCE PROTEIN RGA3"/>
    <property type="match status" value="1"/>
</dbReference>
<organism evidence="11 12">
    <name type="scientific">Trifolium subterraneum</name>
    <name type="common">Subterranean clover</name>
    <dbReference type="NCBI Taxonomy" id="3900"/>
    <lineage>
        <taxon>Eukaryota</taxon>
        <taxon>Viridiplantae</taxon>
        <taxon>Streptophyta</taxon>
        <taxon>Embryophyta</taxon>
        <taxon>Tracheophyta</taxon>
        <taxon>Spermatophyta</taxon>
        <taxon>Magnoliopsida</taxon>
        <taxon>eudicotyledons</taxon>
        <taxon>Gunneridae</taxon>
        <taxon>Pentapetalae</taxon>
        <taxon>rosids</taxon>
        <taxon>fabids</taxon>
        <taxon>Fabales</taxon>
        <taxon>Fabaceae</taxon>
        <taxon>Papilionoideae</taxon>
        <taxon>50 kb inversion clade</taxon>
        <taxon>NPAAA clade</taxon>
        <taxon>Hologalegina</taxon>
        <taxon>IRL clade</taxon>
        <taxon>Trifolieae</taxon>
        <taxon>Trifolium</taxon>
    </lineage>
</organism>
<gene>
    <name evidence="11" type="ORF">TSUD_34390</name>
</gene>
<dbReference type="InterPro" id="IPR057135">
    <property type="entry name" value="At4g27190-like_LRR"/>
</dbReference>
<dbReference type="InterPro" id="IPR027417">
    <property type="entry name" value="P-loop_NTPase"/>
</dbReference>
<dbReference type="FunFam" id="3.40.50.300:FF:001091">
    <property type="entry name" value="Probable disease resistance protein At1g61300"/>
    <property type="match status" value="1"/>
</dbReference>
<dbReference type="InterPro" id="IPR041118">
    <property type="entry name" value="Rx_N"/>
</dbReference>
<dbReference type="InterPro" id="IPR003591">
    <property type="entry name" value="Leu-rich_rpt_typical-subtyp"/>
</dbReference>
<dbReference type="Pfam" id="PF23247">
    <property type="entry name" value="LRR_RPS2"/>
    <property type="match status" value="1"/>
</dbReference>
<feature type="domain" description="Disease resistance protein winged helix" evidence="9">
    <location>
        <begin position="435"/>
        <end position="497"/>
    </location>
</feature>
<evidence type="ECO:0000313" key="12">
    <source>
        <dbReference type="Proteomes" id="UP000242715"/>
    </source>
</evidence>
<dbReference type="EMBL" id="DF973940">
    <property type="protein sequence ID" value="GAU42795.1"/>
    <property type="molecule type" value="Genomic_DNA"/>
</dbReference>
<evidence type="ECO:0000259" key="8">
    <source>
        <dbReference type="Pfam" id="PF23247"/>
    </source>
</evidence>
<keyword evidence="1" id="KW-0433">Leucine-rich repeat</keyword>
<evidence type="ECO:0000256" key="4">
    <source>
        <dbReference type="ARBA" id="ARBA00022821"/>
    </source>
</evidence>
<dbReference type="Gene3D" id="3.80.10.10">
    <property type="entry name" value="Ribonuclease Inhibitor"/>
    <property type="match status" value="4"/>
</dbReference>
<dbReference type="InterPro" id="IPR058922">
    <property type="entry name" value="WHD_DRP"/>
</dbReference>
<dbReference type="PRINTS" id="PR00364">
    <property type="entry name" value="DISEASERSIST"/>
</dbReference>
<dbReference type="InterPro" id="IPR002182">
    <property type="entry name" value="NB-ARC"/>
</dbReference>
<evidence type="ECO:0000256" key="3">
    <source>
        <dbReference type="ARBA" id="ARBA00022741"/>
    </source>
</evidence>
<dbReference type="GO" id="GO:0005524">
    <property type="term" value="F:ATP binding"/>
    <property type="evidence" value="ECO:0007669"/>
    <property type="project" value="UniProtKB-KW"/>
</dbReference>
<dbReference type="Gene3D" id="1.10.10.10">
    <property type="entry name" value="Winged helix-like DNA-binding domain superfamily/Winged helix DNA-binding domain"/>
    <property type="match status" value="1"/>
</dbReference>
<dbReference type="InterPro" id="IPR042197">
    <property type="entry name" value="Apaf_helical"/>
</dbReference>
<evidence type="ECO:0000259" key="9">
    <source>
        <dbReference type="Pfam" id="PF23559"/>
    </source>
</evidence>
<evidence type="ECO:0000259" key="7">
    <source>
        <dbReference type="Pfam" id="PF18052"/>
    </source>
</evidence>
<dbReference type="InterPro" id="IPR056789">
    <property type="entry name" value="LRR_R13L1-DRL21"/>
</dbReference>
<dbReference type="SUPFAM" id="SSF52540">
    <property type="entry name" value="P-loop containing nucleoside triphosphate hydrolases"/>
    <property type="match status" value="1"/>
</dbReference>
<keyword evidence="2" id="KW-0677">Repeat</keyword>